<protein>
    <submittedName>
        <fullName evidence="2">Uncharacterized protein</fullName>
    </submittedName>
</protein>
<proteinExistence type="predicted"/>
<organism evidence="1 2">
    <name type="scientific">Romanomermis culicivorax</name>
    <name type="common">Nematode worm</name>
    <dbReference type="NCBI Taxonomy" id="13658"/>
    <lineage>
        <taxon>Eukaryota</taxon>
        <taxon>Metazoa</taxon>
        <taxon>Ecdysozoa</taxon>
        <taxon>Nematoda</taxon>
        <taxon>Enoplea</taxon>
        <taxon>Dorylaimia</taxon>
        <taxon>Mermithida</taxon>
        <taxon>Mermithoidea</taxon>
        <taxon>Mermithidae</taxon>
        <taxon>Romanomermis</taxon>
    </lineage>
</organism>
<evidence type="ECO:0000313" key="2">
    <source>
        <dbReference type="WBParaSite" id="nRc.2.0.1.t20922-RA"/>
    </source>
</evidence>
<sequence>MIVQPHHFLTSRKSRGTENLWKNSTNTESSDVFGSLLDSIRFDGKLVCVLGDLIFVLELSRTNGSSLSLSDDTFGPAFCLNVFGTAIGLDSLIFDFEGRCRSIHFQNNLETMQSPIERGCIFLA</sequence>
<dbReference type="Proteomes" id="UP000887565">
    <property type="component" value="Unplaced"/>
</dbReference>
<keyword evidence="1" id="KW-1185">Reference proteome</keyword>
<name>A0A915J384_ROMCU</name>
<dbReference type="AlphaFoldDB" id="A0A915J384"/>
<reference evidence="2" key="1">
    <citation type="submission" date="2022-11" db="UniProtKB">
        <authorList>
            <consortium name="WormBaseParasite"/>
        </authorList>
    </citation>
    <scope>IDENTIFICATION</scope>
</reference>
<dbReference type="WBParaSite" id="nRc.2.0.1.t20922-RA">
    <property type="protein sequence ID" value="nRc.2.0.1.t20922-RA"/>
    <property type="gene ID" value="nRc.2.0.1.g20922"/>
</dbReference>
<evidence type="ECO:0000313" key="1">
    <source>
        <dbReference type="Proteomes" id="UP000887565"/>
    </source>
</evidence>
<accession>A0A915J384</accession>